<accession>A0A6J5M4G5</accession>
<name>A0A6J5M4G5_9CAUD</name>
<sequence>MGKPQAKPLASSPLVAIAERASEAGAKHGAFVVLDASGNVCLYPTDETPPVLLAGMLTFALSLLTEGAAADDDDEDPDA</sequence>
<proteinExistence type="predicted"/>
<protein>
    <submittedName>
        <fullName evidence="1">Uncharacterized protein</fullName>
    </submittedName>
</protein>
<dbReference type="EMBL" id="LR796402">
    <property type="protein sequence ID" value="CAB4141865.1"/>
    <property type="molecule type" value="Genomic_DNA"/>
</dbReference>
<organism evidence="1">
    <name type="scientific">uncultured Caudovirales phage</name>
    <dbReference type="NCBI Taxonomy" id="2100421"/>
    <lineage>
        <taxon>Viruses</taxon>
        <taxon>Duplodnaviria</taxon>
        <taxon>Heunggongvirae</taxon>
        <taxon>Uroviricota</taxon>
        <taxon>Caudoviricetes</taxon>
        <taxon>Peduoviridae</taxon>
        <taxon>Maltschvirus</taxon>
        <taxon>Maltschvirus maltsch</taxon>
    </lineage>
</organism>
<reference evidence="1" key="1">
    <citation type="submission" date="2020-04" db="EMBL/GenBank/DDBJ databases">
        <authorList>
            <person name="Chiriac C."/>
            <person name="Salcher M."/>
            <person name="Ghai R."/>
            <person name="Kavagutti S V."/>
        </authorList>
    </citation>
    <scope>NUCLEOTIDE SEQUENCE</scope>
</reference>
<evidence type="ECO:0000313" key="1">
    <source>
        <dbReference type="EMBL" id="CAB4141865.1"/>
    </source>
</evidence>
<gene>
    <name evidence="1" type="ORF">UFOVP421_2</name>
</gene>